<evidence type="ECO:0000256" key="3">
    <source>
        <dbReference type="ARBA" id="ARBA00022993"/>
    </source>
</evidence>
<dbReference type="PANTHER" id="PTHR12280">
    <property type="entry name" value="PANTOTHENATE KINASE"/>
    <property type="match status" value="1"/>
</dbReference>
<accession>R7TCB0</accession>
<organism evidence="4">
    <name type="scientific">Capitella teleta</name>
    <name type="common">Polychaete worm</name>
    <dbReference type="NCBI Taxonomy" id="283909"/>
    <lineage>
        <taxon>Eukaryota</taxon>
        <taxon>Metazoa</taxon>
        <taxon>Spiralia</taxon>
        <taxon>Lophotrochozoa</taxon>
        <taxon>Annelida</taxon>
        <taxon>Polychaeta</taxon>
        <taxon>Sedentaria</taxon>
        <taxon>Scolecida</taxon>
        <taxon>Capitellidae</taxon>
        <taxon>Capitella</taxon>
    </lineage>
</organism>
<dbReference type="InterPro" id="IPR043129">
    <property type="entry name" value="ATPase_NBD"/>
</dbReference>
<dbReference type="Pfam" id="PF03630">
    <property type="entry name" value="Fumble"/>
    <property type="match status" value="1"/>
</dbReference>
<dbReference type="GO" id="GO:0005524">
    <property type="term" value="F:ATP binding"/>
    <property type="evidence" value="ECO:0007669"/>
    <property type="project" value="UniProtKB-KW"/>
</dbReference>
<dbReference type="EnsemblMetazoa" id="CapteT201926">
    <property type="protein sequence ID" value="CapteP201926"/>
    <property type="gene ID" value="CapteG201926"/>
</dbReference>
<sequence>MEHLVNTFHLSLPVDLVAKTSRLVIDIGGSLGKILVCSDEAWSNAMAEKRREVGCECCTFPLGSIEEAGKHLQKLIKFTPGVVVYATGIGCIENQAYLEKILKVRLKILFENRAAVCGLTYTLKEMSIGEYIHAHEDDIDTFRKHLEELVKLNSKYVALYEEGAIAWKCHRLDEAYVADQIKMLQNPKLQADRFPCILATCGSLHAYQLVQADGSYSVHAPDFMGGKTLLGLASLLLNTQDFAEILRLASEGDNNVLDQTLVAYSSSLDVSHLNSAFFPFGRVPEPKQGRNYLDGISKNSIAASLMNLFIVKFVDSLRATSISSGAKHVYLSGSFIHHRWIRRQVMLRLLLKDVTNYTFTGQVGLSRHRAMVLGNCPFQRLSFQTHFIRHAPYLCSLGLMVEQAANQDKP</sequence>
<dbReference type="GO" id="GO:0004594">
    <property type="term" value="F:pantothenate kinase activity"/>
    <property type="evidence" value="ECO:0007669"/>
    <property type="project" value="TreeGrafter"/>
</dbReference>
<evidence type="ECO:0000313" key="5">
    <source>
        <dbReference type="EnsemblMetazoa" id="CapteP201926"/>
    </source>
</evidence>
<keyword evidence="1" id="KW-0547">Nucleotide-binding</keyword>
<dbReference type="GO" id="GO:0015937">
    <property type="term" value="P:coenzyme A biosynthetic process"/>
    <property type="evidence" value="ECO:0007669"/>
    <property type="project" value="UniProtKB-KW"/>
</dbReference>
<keyword evidence="6" id="KW-1185">Reference proteome</keyword>
<evidence type="ECO:0000313" key="6">
    <source>
        <dbReference type="Proteomes" id="UP000014760"/>
    </source>
</evidence>
<dbReference type="AlphaFoldDB" id="R7TCB0"/>
<dbReference type="PANTHER" id="PTHR12280:SF20">
    <property type="entry name" value="4'-PHOSPHOPANTETHEINE PHOSPHATASE"/>
    <property type="match status" value="1"/>
</dbReference>
<evidence type="ECO:0000256" key="2">
    <source>
        <dbReference type="ARBA" id="ARBA00022840"/>
    </source>
</evidence>
<reference evidence="5" key="3">
    <citation type="submission" date="2015-06" db="UniProtKB">
        <authorList>
            <consortium name="EnsemblMetazoa"/>
        </authorList>
    </citation>
    <scope>IDENTIFICATION</scope>
</reference>
<dbReference type="EMBL" id="KB310543">
    <property type="protein sequence ID" value="ELT91348.1"/>
    <property type="molecule type" value="Genomic_DNA"/>
</dbReference>
<name>R7TCB0_CAPTE</name>
<dbReference type="Proteomes" id="UP000014760">
    <property type="component" value="Unassembled WGS sequence"/>
</dbReference>
<dbReference type="SUPFAM" id="SSF53067">
    <property type="entry name" value="Actin-like ATPase domain"/>
    <property type="match status" value="2"/>
</dbReference>
<dbReference type="EMBL" id="AMQN01002945">
    <property type="status" value="NOT_ANNOTATED_CDS"/>
    <property type="molecule type" value="Genomic_DNA"/>
</dbReference>
<dbReference type="HOGENOM" id="CLU_671308_0_0_1"/>
<protein>
    <submittedName>
        <fullName evidence="4 5">Uncharacterized protein</fullName>
    </submittedName>
</protein>
<dbReference type="Gene3D" id="3.30.420.40">
    <property type="match status" value="1"/>
</dbReference>
<keyword evidence="2" id="KW-0067">ATP-binding</keyword>
<dbReference type="InterPro" id="IPR004567">
    <property type="entry name" value="Type_II_PanK"/>
</dbReference>
<dbReference type="GO" id="GO:0005634">
    <property type="term" value="C:nucleus"/>
    <property type="evidence" value="ECO:0007669"/>
    <property type="project" value="TreeGrafter"/>
</dbReference>
<evidence type="ECO:0000313" key="4">
    <source>
        <dbReference type="EMBL" id="ELT91348.1"/>
    </source>
</evidence>
<keyword evidence="3" id="KW-0173">Coenzyme A biosynthesis</keyword>
<dbReference type="GO" id="GO:0005829">
    <property type="term" value="C:cytosol"/>
    <property type="evidence" value="ECO:0007669"/>
    <property type="project" value="TreeGrafter"/>
</dbReference>
<dbReference type="CDD" id="cd24086">
    <property type="entry name" value="ASKHA_NBD_PanK-II_euk"/>
    <property type="match status" value="1"/>
</dbReference>
<reference evidence="4 6" key="2">
    <citation type="journal article" date="2013" name="Nature">
        <title>Insights into bilaterian evolution from three spiralian genomes.</title>
        <authorList>
            <person name="Simakov O."/>
            <person name="Marletaz F."/>
            <person name="Cho S.J."/>
            <person name="Edsinger-Gonzales E."/>
            <person name="Havlak P."/>
            <person name="Hellsten U."/>
            <person name="Kuo D.H."/>
            <person name="Larsson T."/>
            <person name="Lv J."/>
            <person name="Arendt D."/>
            <person name="Savage R."/>
            <person name="Osoegawa K."/>
            <person name="de Jong P."/>
            <person name="Grimwood J."/>
            <person name="Chapman J.A."/>
            <person name="Shapiro H."/>
            <person name="Aerts A."/>
            <person name="Otillar R.P."/>
            <person name="Terry A.Y."/>
            <person name="Boore J.L."/>
            <person name="Grigoriev I.V."/>
            <person name="Lindberg D.R."/>
            <person name="Seaver E.C."/>
            <person name="Weisblat D.A."/>
            <person name="Putnam N.H."/>
            <person name="Rokhsar D.S."/>
        </authorList>
    </citation>
    <scope>NUCLEOTIDE SEQUENCE</scope>
    <source>
        <strain evidence="4 6">I ESC-2004</strain>
    </source>
</reference>
<evidence type="ECO:0000256" key="1">
    <source>
        <dbReference type="ARBA" id="ARBA00022741"/>
    </source>
</evidence>
<proteinExistence type="predicted"/>
<gene>
    <name evidence="4" type="ORF">CAPTEDRAFT_201926</name>
</gene>
<reference evidence="6" key="1">
    <citation type="submission" date="2012-12" db="EMBL/GenBank/DDBJ databases">
        <authorList>
            <person name="Hellsten U."/>
            <person name="Grimwood J."/>
            <person name="Chapman J.A."/>
            <person name="Shapiro H."/>
            <person name="Aerts A."/>
            <person name="Otillar R.P."/>
            <person name="Terry A.Y."/>
            <person name="Boore J.L."/>
            <person name="Simakov O."/>
            <person name="Marletaz F."/>
            <person name="Cho S.-J."/>
            <person name="Edsinger-Gonzales E."/>
            <person name="Havlak P."/>
            <person name="Kuo D.-H."/>
            <person name="Larsson T."/>
            <person name="Lv J."/>
            <person name="Arendt D."/>
            <person name="Savage R."/>
            <person name="Osoegawa K."/>
            <person name="de Jong P."/>
            <person name="Lindberg D.R."/>
            <person name="Seaver E.C."/>
            <person name="Weisblat D.A."/>
            <person name="Putnam N.H."/>
            <person name="Grigoriev I.V."/>
            <person name="Rokhsar D.S."/>
        </authorList>
    </citation>
    <scope>NUCLEOTIDE SEQUENCE</scope>
    <source>
        <strain evidence="6">I ESC-2004</strain>
    </source>
</reference>
<dbReference type="STRING" id="283909.R7TCB0"/>